<organism evidence="3 4">
    <name type="scientific">Pholiota conissans</name>
    <dbReference type="NCBI Taxonomy" id="109636"/>
    <lineage>
        <taxon>Eukaryota</taxon>
        <taxon>Fungi</taxon>
        <taxon>Dikarya</taxon>
        <taxon>Basidiomycota</taxon>
        <taxon>Agaricomycotina</taxon>
        <taxon>Agaricomycetes</taxon>
        <taxon>Agaricomycetidae</taxon>
        <taxon>Agaricales</taxon>
        <taxon>Agaricineae</taxon>
        <taxon>Strophariaceae</taxon>
        <taxon>Pholiota</taxon>
    </lineage>
</organism>
<sequence length="465" mass="51638">MGFANGAKFDLDVSGIAGFFGGEESIAAMASVNLIRTRWLLGWYNSPGSYFVSKKYGIIANNRFWDGLFPGKDSIPAATLGLDGKHGPKFLGAISGTCIEMTGHLSHLLFSHCTDVDPLPATHPTVHEKKSTDGSHSSEDSDKLESEYLYSLTIVPRLKASTVSDSKTSTPARERSMEEYKTPMSIQGFLAALLTMGFSIAAAILVAVVWHDYFCCIAISIGILSNGLATLVYGSGSLYMRIPSTIPNAVPGDGILIRDNDMVILRGPESKIASITRGKYKLAYPDAPDYHRIGYVSVALFFQAFSQLILLPVATLKGQIFFLATFALSWIYNASLASVDREKLQFEALRKMLGLADARTYHRKTFMRWANIVAASAFCLRPIRTDAWLRQLIPNSTPVWDKWRECIIQSIEHEIKGRTPSFDLPTQGLDEWDNDDKIRLMNHLHDAKIGYEWYQSQLDLGLKDE</sequence>
<dbReference type="OrthoDB" id="2366471at2759"/>
<feature type="compositionally biased region" description="Basic and acidic residues" evidence="1">
    <location>
        <begin position="125"/>
        <end position="142"/>
    </location>
</feature>
<feature type="transmembrane region" description="Helical" evidence="2">
    <location>
        <begin position="189"/>
        <end position="211"/>
    </location>
</feature>
<protein>
    <submittedName>
        <fullName evidence="3">Uncharacterized protein</fullName>
    </submittedName>
</protein>
<feature type="transmembrane region" description="Helical" evidence="2">
    <location>
        <begin position="293"/>
        <end position="314"/>
    </location>
</feature>
<dbReference type="EMBL" id="MU155134">
    <property type="protein sequence ID" value="KAF9485600.1"/>
    <property type="molecule type" value="Genomic_DNA"/>
</dbReference>
<evidence type="ECO:0000313" key="4">
    <source>
        <dbReference type="Proteomes" id="UP000807469"/>
    </source>
</evidence>
<keyword evidence="2" id="KW-0472">Membrane</keyword>
<proteinExistence type="predicted"/>
<gene>
    <name evidence="3" type="ORF">BDN70DRAFT_532785</name>
</gene>
<keyword evidence="4" id="KW-1185">Reference proteome</keyword>
<feature type="transmembrane region" description="Helical" evidence="2">
    <location>
        <begin position="217"/>
        <end position="234"/>
    </location>
</feature>
<name>A0A9P5ZEM6_9AGAR</name>
<feature type="region of interest" description="Disordered" evidence="1">
    <location>
        <begin position="121"/>
        <end position="142"/>
    </location>
</feature>
<dbReference type="AlphaFoldDB" id="A0A9P5ZEM6"/>
<accession>A0A9P5ZEM6</accession>
<dbReference type="Proteomes" id="UP000807469">
    <property type="component" value="Unassembled WGS sequence"/>
</dbReference>
<keyword evidence="2" id="KW-1133">Transmembrane helix</keyword>
<evidence type="ECO:0000256" key="2">
    <source>
        <dbReference type="SAM" id="Phobius"/>
    </source>
</evidence>
<feature type="transmembrane region" description="Helical" evidence="2">
    <location>
        <begin position="320"/>
        <end position="339"/>
    </location>
</feature>
<reference evidence="3" key="1">
    <citation type="submission" date="2020-11" db="EMBL/GenBank/DDBJ databases">
        <authorList>
            <consortium name="DOE Joint Genome Institute"/>
            <person name="Ahrendt S."/>
            <person name="Riley R."/>
            <person name="Andreopoulos W."/>
            <person name="Labutti K."/>
            <person name="Pangilinan J."/>
            <person name="Ruiz-Duenas F.J."/>
            <person name="Barrasa J.M."/>
            <person name="Sanchez-Garcia M."/>
            <person name="Camarero S."/>
            <person name="Miyauchi S."/>
            <person name="Serrano A."/>
            <person name="Linde D."/>
            <person name="Babiker R."/>
            <person name="Drula E."/>
            <person name="Ayuso-Fernandez I."/>
            <person name="Pacheco R."/>
            <person name="Padilla G."/>
            <person name="Ferreira P."/>
            <person name="Barriuso J."/>
            <person name="Kellner H."/>
            <person name="Castanera R."/>
            <person name="Alfaro M."/>
            <person name="Ramirez L."/>
            <person name="Pisabarro A.G."/>
            <person name="Kuo A."/>
            <person name="Tritt A."/>
            <person name="Lipzen A."/>
            <person name="He G."/>
            <person name="Yan M."/>
            <person name="Ng V."/>
            <person name="Cullen D."/>
            <person name="Martin F."/>
            <person name="Rosso M.-N."/>
            <person name="Henrissat B."/>
            <person name="Hibbett D."/>
            <person name="Martinez A.T."/>
            <person name="Grigoriev I.V."/>
        </authorList>
    </citation>
    <scope>NUCLEOTIDE SEQUENCE</scope>
    <source>
        <strain evidence="3">CIRM-BRFM 674</strain>
    </source>
</reference>
<evidence type="ECO:0000313" key="3">
    <source>
        <dbReference type="EMBL" id="KAF9485600.1"/>
    </source>
</evidence>
<evidence type="ECO:0000256" key="1">
    <source>
        <dbReference type="SAM" id="MobiDB-lite"/>
    </source>
</evidence>
<keyword evidence="2" id="KW-0812">Transmembrane</keyword>
<comment type="caution">
    <text evidence="3">The sequence shown here is derived from an EMBL/GenBank/DDBJ whole genome shotgun (WGS) entry which is preliminary data.</text>
</comment>